<gene>
    <name evidence="1" type="ORF">KKR89_12100</name>
</gene>
<accession>A0ABX8GG15</accession>
<evidence type="ECO:0000313" key="1">
    <source>
        <dbReference type="EMBL" id="QWC15069.1"/>
    </source>
</evidence>
<dbReference type="EMBL" id="CP076023">
    <property type="protein sequence ID" value="QWC15069.1"/>
    <property type="molecule type" value="Genomic_DNA"/>
</dbReference>
<proteinExistence type="predicted"/>
<organism evidence="1 2">
    <name type="scientific">Cellulomonas dongxiuzhuiae</name>
    <dbReference type="NCBI Taxonomy" id="2819979"/>
    <lineage>
        <taxon>Bacteria</taxon>
        <taxon>Bacillati</taxon>
        <taxon>Actinomycetota</taxon>
        <taxon>Actinomycetes</taxon>
        <taxon>Micrococcales</taxon>
        <taxon>Cellulomonadaceae</taxon>
        <taxon>Cellulomonas</taxon>
    </lineage>
</organism>
<dbReference type="InterPro" id="IPR029058">
    <property type="entry name" value="AB_hydrolase_fold"/>
</dbReference>
<dbReference type="RefSeq" id="WP_208195559.1">
    <property type="nucleotide sequence ID" value="NZ_CP076023.1"/>
</dbReference>
<sequence>MEPTVVYVHGIGNKPRREALVATWNTALALRPAVGAQMAYWADLRYASPLPGGGLEGFTDGGLAAGGGALEAGGVEPTEAFVEKTAVELGGLDASAAPLKGVLERMAYAADAAASGSDSLPDDFEVIPGPKFLRVAAFRALVKATLHDVHAYFFDQAQAEAIRDRVRAVLDDAHGPVVVVAHSLGTVVAYDVLSEPRFAGLDVPLLVTLGSPLGIQEIQDQVKGRPLAVPPSVGAWLNAADAADVVALDPTIRPEYRPADKCSDALVVNRSANRHGIAEYLAADIVRRTIAKHVGRPV</sequence>
<name>A0ABX8GG15_9CELL</name>
<reference evidence="1 2" key="1">
    <citation type="submission" date="2021-05" db="EMBL/GenBank/DDBJ databases">
        <title>Novel species in genus Cellulomonas.</title>
        <authorList>
            <person name="Zhang G."/>
        </authorList>
    </citation>
    <scope>NUCLEOTIDE SEQUENCE [LARGE SCALE GENOMIC DNA]</scope>
    <source>
        <strain evidence="2">zg-ZUI157</strain>
    </source>
</reference>
<dbReference type="Gene3D" id="3.40.50.1820">
    <property type="entry name" value="alpha/beta hydrolase"/>
    <property type="match status" value="1"/>
</dbReference>
<dbReference type="SUPFAM" id="SSF53474">
    <property type="entry name" value="alpha/beta-Hydrolases"/>
    <property type="match status" value="1"/>
</dbReference>
<protein>
    <submittedName>
        <fullName evidence="1">GPI inositol-deacylase</fullName>
    </submittedName>
</protein>
<evidence type="ECO:0000313" key="2">
    <source>
        <dbReference type="Proteomes" id="UP000679335"/>
    </source>
</evidence>
<keyword evidence="2" id="KW-1185">Reference proteome</keyword>
<dbReference type="Proteomes" id="UP000679335">
    <property type="component" value="Chromosome"/>
</dbReference>